<evidence type="ECO:0000313" key="2">
    <source>
        <dbReference type="WBParaSite" id="PS1159_v2.g7468.t1"/>
    </source>
</evidence>
<accession>A0AC35GPX9</accession>
<dbReference type="WBParaSite" id="PS1159_v2.g7468.t1">
    <property type="protein sequence ID" value="PS1159_v2.g7468.t1"/>
    <property type="gene ID" value="PS1159_v2.g7468"/>
</dbReference>
<sequence length="1340" mass="155361">MKLFFIFSLILILFCIPSTNSLNDASATVSAGKLQGYTVESNENRKNAVNVFKGIPFAEPPIGDLRFSLPKSIKSWNGILNATNYKPACPSNTTVTSSPQKVTDEDCLYLNIFADQTCMNKKCSILYIVHGGDFYYDSAVMFNDEYIIQNFASKGVIVVIPAYRLGLFGFLDLGSDNPVPRNLGIHDLVSSLYWIQNEIHAFGGDPKKVTIFGNSVGGSAIAFLSVAPNVPLLWSQAFISSPDCVMMENKLVPQTMAVLEKAGCLYSGNNTNMTLSAEMQVKCLRKLDWKQLIGIQREIEDQSLLFDGVEPDNLLFNDKTFTQLLKNYKAVPTVIGTTKEEFKCSEDELAYSCDKYVKVFDYKEDATVQACIDKYSDAIDEHGNVPIVADMIHAEIFRIAMQLVKKKKDPVWLYSWELEKHLYHTGDVSFLIGLHPINSQNATWKEKLMLKYMPSVLHNFVTKGVPDREWIEFASYGENYEVLDFTNTTGTLVGPHPLFQQWYPEAVSFWLGDLAAIEKAAREARHKNETIKAEEKWDIISEDARDHQWKKFRNELNKTQEKFREWMNRKNDQWEKVREKNEKEYTEKIRKIREKDEAQKQRQESGIIKFTDLILVQSLKETEETLKARRKMLENEGDKKGVEKINEMLRDLGDWKDTVGDDGRVKWTEPRHYHKQHELHHSDSIKHDETKSDHHNLLDQLSPEEREAAKIIWEEQEEALKRQHPNSNIGQRTNGTIDNIRNTIKESNPSNLTEHDQKIYNDLTNDTRLERHHNASIDKTNDAKTDIKNKINDTKNDVSQKWNDTINDVNNRISDAKEDISNKKQEIRDNLNDTNKSVMDKLNDQQKLRNDTLDIYSDAKKDVNQKINDTKNDVNNQWNDTAKDILNRINDTKDDIKNDRYNGINVNEKDWIRRHNGTEGNITDDLKNIKNDIVDKWDDVKNGVENTWNDVKDGVERGWNGVVNNNITVKNNDDEIERRHEKERKEALKIVADENRKDVERMKENMKKQEENWEETLEDKKQKLQEAEVEAREAAAEQREAEKQKIIVENRLQDAKDKESKAIAEQENARKIYVEEKQHLQKVREHEIQAAANEKEAKEKQIHENQNLLKAEAIEKAAAEKEAKATKKAIKEELDLTEMAIKDAKYKLKKAENEMDNEIEIRKIAAKAVVDSLRNATLQRFHQRQKLEEKYQKFVDYLRNETMKDISKKLQKSPNWNQNKLPSNSKIYDYLKNRSSNSRIRQVSESQLFSPLAFLAIPQFNDEIEEDTLVMNQTAQLRQVWSAFWVVLTIAVLLAFILCLNTILSYMKQSRQNQGYFYNDDPGFFTEKSKIYVAQYPNYS</sequence>
<organism evidence="1 2">
    <name type="scientific">Panagrolaimus sp. PS1159</name>
    <dbReference type="NCBI Taxonomy" id="55785"/>
    <lineage>
        <taxon>Eukaryota</taxon>
        <taxon>Metazoa</taxon>
        <taxon>Ecdysozoa</taxon>
        <taxon>Nematoda</taxon>
        <taxon>Chromadorea</taxon>
        <taxon>Rhabditida</taxon>
        <taxon>Tylenchina</taxon>
        <taxon>Panagrolaimomorpha</taxon>
        <taxon>Panagrolaimoidea</taxon>
        <taxon>Panagrolaimidae</taxon>
        <taxon>Panagrolaimus</taxon>
    </lineage>
</organism>
<reference evidence="2" key="1">
    <citation type="submission" date="2022-11" db="UniProtKB">
        <authorList>
            <consortium name="WormBaseParasite"/>
        </authorList>
    </citation>
    <scope>IDENTIFICATION</scope>
</reference>
<evidence type="ECO:0000313" key="1">
    <source>
        <dbReference type="Proteomes" id="UP000887580"/>
    </source>
</evidence>
<dbReference type="Proteomes" id="UP000887580">
    <property type="component" value="Unplaced"/>
</dbReference>
<proteinExistence type="predicted"/>
<name>A0AC35GPX9_9BILA</name>
<protein>
    <submittedName>
        <fullName evidence="2">Carboxylesterase type B domain-containing protein</fullName>
    </submittedName>
</protein>